<evidence type="ECO:0000313" key="3">
    <source>
        <dbReference type="EMBL" id="EXJ74759.1"/>
    </source>
</evidence>
<dbReference type="eggNOG" id="ENOG502SMH7">
    <property type="taxonomic scope" value="Eukaryota"/>
</dbReference>
<gene>
    <name evidence="3" type="ORF">A1O5_01454</name>
</gene>
<proteinExistence type="predicted"/>
<sequence>MKTLICRDEFSLDDGIGLPPPLPPRKNNVVIAVMGPTGVGKSSFIKALTGAEDIVIGHGLTSATSKVQCYNLAHEGTNFLLVDTPGFDDSSGLDNDVVQEILSWLKSSMGEGLLLNGLIYLHRIIDPRITGTARSNMRLFRELCGSDNLHKVVLATTFWAAVDDELGQRREAQLLEDPKFWKPMAEKGSRAFRLRQDRTAYLQILSHIARKNDKFLVQAQQEMRRGQEAHETSAGRAMNLGLERLKQEYEAKVVDERRKQQAVLDEADRRRRTERRKEQRRLEQQRRREMERLEREAREKDEARRESEARQDLLQKMQREAEEREMRQRLETAAQVLRQRQEEAARLRQLSSYVCQNFDTKRVRCSNCNTRLDLVEGGKWCYREHIPPAAPFRTELISSRLLPLR</sequence>
<dbReference type="GO" id="GO:0005525">
    <property type="term" value="F:GTP binding"/>
    <property type="evidence" value="ECO:0007669"/>
    <property type="project" value="InterPro"/>
</dbReference>
<feature type="domain" description="G" evidence="2">
    <location>
        <begin position="31"/>
        <end position="91"/>
    </location>
</feature>
<dbReference type="GeneID" id="19186188"/>
<evidence type="ECO:0000313" key="4">
    <source>
        <dbReference type="Proteomes" id="UP000019471"/>
    </source>
</evidence>
<dbReference type="SUPFAM" id="SSF52540">
    <property type="entry name" value="P-loop containing nucleoside triphosphate hydrolases"/>
    <property type="match status" value="1"/>
</dbReference>
<feature type="region of interest" description="Disordered" evidence="1">
    <location>
        <begin position="260"/>
        <end position="311"/>
    </location>
</feature>
<feature type="compositionally biased region" description="Basic and acidic residues" evidence="1">
    <location>
        <begin position="266"/>
        <end position="311"/>
    </location>
</feature>
<reference evidence="3 4" key="1">
    <citation type="submission" date="2013-03" db="EMBL/GenBank/DDBJ databases">
        <title>The Genome Sequence of Cladophialophora psammophila CBS 110553.</title>
        <authorList>
            <consortium name="The Broad Institute Genomics Platform"/>
            <person name="Cuomo C."/>
            <person name="de Hoog S."/>
            <person name="Gorbushina A."/>
            <person name="Walker B."/>
            <person name="Young S.K."/>
            <person name="Zeng Q."/>
            <person name="Gargeya S."/>
            <person name="Fitzgerald M."/>
            <person name="Haas B."/>
            <person name="Abouelleil A."/>
            <person name="Allen A.W."/>
            <person name="Alvarado L."/>
            <person name="Arachchi H.M."/>
            <person name="Berlin A.M."/>
            <person name="Chapman S.B."/>
            <person name="Gainer-Dewar J."/>
            <person name="Goldberg J."/>
            <person name="Griggs A."/>
            <person name="Gujja S."/>
            <person name="Hansen M."/>
            <person name="Howarth C."/>
            <person name="Imamovic A."/>
            <person name="Ireland A."/>
            <person name="Larimer J."/>
            <person name="McCowan C."/>
            <person name="Murphy C."/>
            <person name="Pearson M."/>
            <person name="Poon T.W."/>
            <person name="Priest M."/>
            <person name="Roberts A."/>
            <person name="Saif S."/>
            <person name="Shea T."/>
            <person name="Sisk P."/>
            <person name="Sykes S."/>
            <person name="Wortman J."/>
            <person name="Nusbaum C."/>
            <person name="Birren B."/>
        </authorList>
    </citation>
    <scope>NUCLEOTIDE SEQUENCE [LARGE SCALE GENOMIC DNA]</scope>
    <source>
        <strain evidence="3 4">CBS 110553</strain>
    </source>
</reference>
<evidence type="ECO:0000256" key="1">
    <source>
        <dbReference type="SAM" id="MobiDB-lite"/>
    </source>
</evidence>
<dbReference type="STRING" id="1182543.W9XWW7"/>
<evidence type="ECO:0000259" key="2">
    <source>
        <dbReference type="Pfam" id="PF01926"/>
    </source>
</evidence>
<keyword evidence="4" id="KW-1185">Reference proteome</keyword>
<dbReference type="RefSeq" id="XP_007740261.1">
    <property type="nucleotide sequence ID" value="XM_007742071.1"/>
</dbReference>
<dbReference type="InterPro" id="IPR027417">
    <property type="entry name" value="P-loop_NTPase"/>
</dbReference>
<protein>
    <recommendedName>
        <fullName evidence="2">G domain-containing protein</fullName>
    </recommendedName>
</protein>
<dbReference type="OrthoDB" id="8954335at2759"/>
<dbReference type="HOGENOM" id="CLU_018003_1_0_1"/>
<dbReference type="AlphaFoldDB" id="W9XWW7"/>
<comment type="caution">
    <text evidence="3">The sequence shown here is derived from an EMBL/GenBank/DDBJ whole genome shotgun (WGS) entry which is preliminary data.</text>
</comment>
<accession>W9XWW7</accession>
<name>W9XWW7_9EURO</name>
<dbReference type="CDD" id="cd00882">
    <property type="entry name" value="Ras_like_GTPase"/>
    <property type="match status" value="1"/>
</dbReference>
<organism evidence="3 4">
    <name type="scientific">Cladophialophora psammophila CBS 110553</name>
    <dbReference type="NCBI Taxonomy" id="1182543"/>
    <lineage>
        <taxon>Eukaryota</taxon>
        <taxon>Fungi</taxon>
        <taxon>Dikarya</taxon>
        <taxon>Ascomycota</taxon>
        <taxon>Pezizomycotina</taxon>
        <taxon>Eurotiomycetes</taxon>
        <taxon>Chaetothyriomycetidae</taxon>
        <taxon>Chaetothyriales</taxon>
        <taxon>Herpotrichiellaceae</taxon>
        <taxon>Cladophialophora</taxon>
    </lineage>
</organism>
<dbReference type="InterPro" id="IPR006073">
    <property type="entry name" value="GTP-bd"/>
</dbReference>
<dbReference type="Pfam" id="PF01926">
    <property type="entry name" value="MMR_HSR1"/>
    <property type="match status" value="1"/>
</dbReference>
<dbReference type="EMBL" id="AMGX01000002">
    <property type="protein sequence ID" value="EXJ74759.1"/>
    <property type="molecule type" value="Genomic_DNA"/>
</dbReference>
<dbReference type="Gene3D" id="3.40.50.300">
    <property type="entry name" value="P-loop containing nucleotide triphosphate hydrolases"/>
    <property type="match status" value="1"/>
</dbReference>
<dbReference type="Proteomes" id="UP000019471">
    <property type="component" value="Unassembled WGS sequence"/>
</dbReference>